<evidence type="ECO:0000259" key="1">
    <source>
        <dbReference type="Pfam" id="PF07880"/>
    </source>
</evidence>
<dbReference type="Gene3D" id="2.60.40.1680">
    <property type="entry name" value="4-oxalocrotonate tautomerase-like"/>
    <property type="match status" value="1"/>
</dbReference>
<feature type="domain" description="Baseplate protein gp9-like C-terminal" evidence="2">
    <location>
        <begin position="170"/>
        <end position="272"/>
    </location>
</feature>
<name>A0A0B6VTQ0_9CAUD</name>
<dbReference type="InterPro" id="IPR027411">
    <property type="entry name" value="Gp9/Gp10_mid_dom_sf"/>
</dbReference>
<feature type="domain" description="Baseplate structural protein Gp9/Gp10 N-terminal" evidence="1">
    <location>
        <begin position="7"/>
        <end position="167"/>
    </location>
</feature>
<dbReference type="RefSeq" id="YP_009190334.1">
    <property type="nucleotide sequence ID" value="NC_028683.1"/>
</dbReference>
<dbReference type="SUPFAM" id="SSF50017">
    <property type="entry name" value="gp9"/>
    <property type="match status" value="1"/>
</dbReference>
<gene>
    <name evidence="3" type="primary">9</name>
</gene>
<sequence length="287" mass="31388">MIAQDPKQLIDIGEIGNASTGDILYEGGKKLNENLNALYNIFGDQRLFVNDSGDKVQKLHATGYYQKLSVVDWQAQIPLGSLCDVDASTGVITARLAKGKLGEGMVFINSNGSISPTNYFEIQAFDSFVSVPSGNLKITQPFCKVTVWCVSSEGGISKWDYSIESMFGNKHVPLDKTFTLSSAQREIPIAPINTYQTIKLFLTCASTDGLKVKTSEVMLYIDSKASKVYSTEYAVIRKGNVNEDDEIYSINYIFDNNGFISAVASSTTQNMQLAIKVVSTQSFGVPV</sequence>
<dbReference type="Gene3D" id="2.60.120.640">
    <property type="entry name" value="gp9"/>
    <property type="match status" value="1"/>
</dbReference>
<organism evidence="3 4">
    <name type="scientific">Edwardsiella phage PEi20</name>
    <dbReference type="NCBI Taxonomy" id="1608310"/>
    <lineage>
        <taxon>Viruses</taxon>
        <taxon>Duplodnaviria</taxon>
        <taxon>Heunggongvirae</taxon>
        <taxon>Uroviricota</taxon>
        <taxon>Caudoviricetes</taxon>
        <taxon>Pantevenvirales</taxon>
        <taxon>Straboviridae</taxon>
        <taxon>Tevenvirinae</taxon>
        <taxon>Kanagawavirus</taxon>
        <taxon>Kanagawavirus pei20</taxon>
    </lineage>
</organism>
<dbReference type="Pfam" id="PF23618">
    <property type="entry name" value="T4_gp9_10_C"/>
    <property type="match status" value="1"/>
</dbReference>
<keyword evidence="4" id="KW-1185">Reference proteome</keyword>
<dbReference type="Proteomes" id="UP000204657">
    <property type="component" value="Segment"/>
</dbReference>
<dbReference type="Gene3D" id="1.20.5.960">
    <property type="entry name" value="Bacteriophage t4 gene product 9 (gp9)"/>
    <property type="match status" value="1"/>
</dbReference>
<evidence type="ECO:0000259" key="2">
    <source>
        <dbReference type="Pfam" id="PF23618"/>
    </source>
</evidence>
<dbReference type="GeneID" id="26519253"/>
<proteinExistence type="predicted"/>
<dbReference type="InterPro" id="IPR056391">
    <property type="entry name" value="Baseplate_gp9_C"/>
</dbReference>
<dbReference type="OrthoDB" id="5964at10239"/>
<dbReference type="InterPro" id="IPR036240">
    <property type="entry name" value="Gp9-like_sf"/>
</dbReference>
<accession>A0A0B6VTQ0</accession>
<protein>
    <submittedName>
        <fullName evidence="3">Baseplate wedge tail fiber connector</fullName>
    </submittedName>
</protein>
<evidence type="ECO:0000313" key="3">
    <source>
        <dbReference type="EMBL" id="BAQ22826.1"/>
    </source>
</evidence>
<evidence type="ECO:0000313" key="4">
    <source>
        <dbReference type="Proteomes" id="UP000204657"/>
    </source>
</evidence>
<dbReference type="GO" id="GO:0019076">
    <property type="term" value="P:viral release from host cell"/>
    <property type="evidence" value="ECO:0007669"/>
    <property type="project" value="InterPro"/>
</dbReference>
<dbReference type="InterPro" id="IPR008987">
    <property type="entry name" value="Baseplate_struct_prot_Gp9/10_N"/>
</dbReference>
<dbReference type="EMBL" id="AP014714">
    <property type="protein sequence ID" value="BAQ22826.1"/>
    <property type="molecule type" value="Genomic_DNA"/>
</dbReference>
<dbReference type="InterPro" id="IPR027412">
    <property type="entry name" value="Gp9_C_dom_sf"/>
</dbReference>
<reference evidence="3 4" key="1">
    <citation type="submission" date="2015-02" db="EMBL/GenBank/DDBJ databases">
        <title>Complete genome sequences of Edwardsiella bacteriophages, PEi20 and PEi26.</title>
        <authorList>
            <person name="Yasuike M."/>
            <person name="Nishiki I."/>
            <person name="Iwasaki Y."/>
            <person name="Nakamura Y."/>
            <person name="Fujiwara A."/>
            <person name="Hassan E.S."/>
            <person name="Mahmoud M.M."/>
            <person name="Kawato Y."/>
            <person name="Nagai S."/>
            <person name="Kobayashi T."/>
            <person name="Ototake M."/>
            <person name="Nakai T."/>
        </authorList>
    </citation>
    <scope>NUCLEOTIDE SEQUENCE [LARGE SCALE GENOMIC DNA]</scope>
</reference>
<dbReference type="KEGG" id="vg:26519253"/>
<dbReference type="Pfam" id="PF07880">
    <property type="entry name" value="T4_gp9_10_N"/>
    <property type="match status" value="1"/>
</dbReference>